<protein>
    <recommendedName>
        <fullName evidence="1">DUF5641 domain-containing protein</fullName>
    </recommendedName>
</protein>
<organism evidence="2 3">
    <name type="scientific">Mytilus galloprovincialis</name>
    <name type="common">Mediterranean mussel</name>
    <dbReference type="NCBI Taxonomy" id="29158"/>
    <lineage>
        <taxon>Eukaryota</taxon>
        <taxon>Metazoa</taxon>
        <taxon>Spiralia</taxon>
        <taxon>Lophotrochozoa</taxon>
        <taxon>Mollusca</taxon>
        <taxon>Bivalvia</taxon>
        <taxon>Autobranchia</taxon>
        <taxon>Pteriomorphia</taxon>
        <taxon>Mytilida</taxon>
        <taxon>Mytiloidea</taxon>
        <taxon>Mytilidae</taxon>
        <taxon>Mytilinae</taxon>
        <taxon>Mytilus</taxon>
    </lineage>
</organism>
<evidence type="ECO:0000259" key="1">
    <source>
        <dbReference type="Pfam" id="PF18701"/>
    </source>
</evidence>
<reference evidence="2" key="1">
    <citation type="submission" date="2018-11" db="EMBL/GenBank/DDBJ databases">
        <authorList>
            <person name="Alioto T."/>
            <person name="Alioto T."/>
        </authorList>
    </citation>
    <scope>NUCLEOTIDE SEQUENCE</scope>
</reference>
<proteinExistence type="predicted"/>
<dbReference type="AlphaFoldDB" id="A0A8B6CC50"/>
<dbReference type="OrthoDB" id="6065816at2759"/>
<dbReference type="EMBL" id="UYJE01001533">
    <property type="protein sequence ID" value="VDI02924.1"/>
    <property type="molecule type" value="Genomic_DNA"/>
</dbReference>
<gene>
    <name evidence="2" type="ORF">MGAL_10B035826</name>
</gene>
<dbReference type="InterPro" id="IPR040676">
    <property type="entry name" value="DUF5641"/>
</dbReference>
<dbReference type="PANTHER" id="PTHR47331:SF6">
    <property type="entry name" value="DOUBLECORTIN DOMAIN-CONTAINING PROTEIN"/>
    <property type="match status" value="1"/>
</dbReference>
<dbReference type="PANTHER" id="PTHR47331">
    <property type="entry name" value="PHD-TYPE DOMAIN-CONTAINING PROTEIN"/>
    <property type="match status" value="1"/>
</dbReference>
<dbReference type="Proteomes" id="UP000596742">
    <property type="component" value="Unassembled WGS sequence"/>
</dbReference>
<keyword evidence="3" id="KW-1185">Reference proteome</keyword>
<comment type="caution">
    <text evidence="2">The sequence shown here is derived from an EMBL/GenBank/DDBJ whole genome shotgun (WGS) entry which is preliminary data.</text>
</comment>
<evidence type="ECO:0000313" key="3">
    <source>
        <dbReference type="Proteomes" id="UP000596742"/>
    </source>
</evidence>
<accession>A0A8B6CC50</accession>
<feature type="domain" description="DUF5641" evidence="1">
    <location>
        <begin position="100"/>
        <end position="136"/>
    </location>
</feature>
<name>A0A8B6CC50_MYTGA</name>
<sequence>MTFCGNLILHMGGVWERMIGVSRKILDSMLLREGSKNLTHEVLTTLLSEVTAIVNARPLVPVSTDPESPCVLCPAMLLTHKTNQDNVSFPTFGKKDMLKSQWKHTQFLAEEFWNRWRNEYLNRLQTRQNGPVKTYNITLKLAEYVVSKCSPEMLLMGYTTYSDEDLYLSLNDTLFVTSVTLSEALTILGVCYEISGDKDAAYQCYDDALQCDGYVSPSAEARISNHLEMVYDPLV</sequence>
<dbReference type="Pfam" id="PF18701">
    <property type="entry name" value="DUF5641"/>
    <property type="match status" value="1"/>
</dbReference>
<evidence type="ECO:0000313" key="2">
    <source>
        <dbReference type="EMBL" id="VDI02924.1"/>
    </source>
</evidence>